<accession>A0ABD6B867</accession>
<sequence length="494" mass="54603">MSVDRDRLRDTVNYLREVRPIDPEEIQAYFDDTPHPAVIRQELRAAAFDLDLVEREDGTFVPADDTPVTPPGWSPETLPDEYERVVVDRLVERFGLDWYDGDSGDELREAIRRLKADYYHGNPVEYDETAALGYAIYHLPDYYAAMGYVLDDLAANGDLPRKLRVLDVGAGVGGPALALIDYLRAAAGDDGEPPLIEYHALEPSPAADLLEALLEETPRNVRTTVHRERAEAFDPDSVGDVDLLTFCNVLSELADPVATAERYLDAVADDGTMLAIAPADLETATGLREVERALARPGSGPSVYSPTLRLWPGESPSDRGWSFDVRPDVAAPRMQQQLDEGDRGADGATEHDEPGTFTKTSVQFAYALLRPDGKRRTQILASEDRHAKAAEMERHVSNRIDLLTVKLSPDLSRQGERAREYGADPNPIFKIGDGSEDVEQYAVLTQHTELNRALGEADYGAVLSMENALVLWNDDEEAYKTVVDGETVVDLVVP</sequence>
<dbReference type="InterPro" id="IPR029063">
    <property type="entry name" value="SAM-dependent_MTases_sf"/>
</dbReference>
<dbReference type="Gene3D" id="3.40.50.150">
    <property type="entry name" value="Vaccinia Virus protein VP39"/>
    <property type="match status" value="1"/>
</dbReference>
<dbReference type="Pfam" id="PF26487">
    <property type="entry name" value="DUF8157_C"/>
    <property type="match status" value="1"/>
</dbReference>
<feature type="region of interest" description="Disordered" evidence="1">
    <location>
        <begin position="335"/>
        <end position="357"/>
    </location>
</feature>
<keyword evidence="6" id="KW-1185">Reference proteome</keyword>
<dbReference type="SUPFAM" id="SSF53335">
    <property type="entry name" value="S-adenosyl-L-methionine-dependent methyltransferases"/>
    <property type="match status" value="1"/>
</dbReference>
<dbReference type="AlphaFoldDB" id="A0ABD6B867"/>
<dbReference type="InterPro" id="IPR058470">
    <property type="entry name" value="DUF8157_N"/>
</dbReference>
<gene>
    <name evidence="5" type="ORF">ACFR9S_07410</name>
</gene>
<organism evidence="5 6">
    <name type="scientific">Halolamina salina</name>
    <dbReference type="NCBI Taxonomy" id="1220023"/>
    <lineage>
        <taxon>Archaea</taxon>
        <taxon>Methanobacteriati</taxon>
        <taxon>Methanobacteriota</taxon>
        <taxon>Stenosarchaea group</taxon>
        <taxon>Halobacteria</taxon>
        <taxon>Halobacteriales</taxon>
        <taxon>Haloferacaceae</taxon>
    </lineage>
</organism>
<feature type="domain" description="DUF8157" evidence="3">
    <location>
        <begin position="5"/>
        <end position="56"/>
    </location>
</feature>
<evidence type="ECO:0000256" key="1">
    <source>
        <dbReference type="SAM" id="MobiDB-lite"/>
    </source>
</evidence>
<name>A0ABD6B867_9EURY</name>
<comment type="caution">
    <text evidence="5">The sequence shown here is derived from an EMBL/GenBank/DDBJ whole genome shotgun (WGS) entry which is preliminary data.</text>
</comment>
<dbReference type="EMBL" id="JBHUDH010000067">
    <property type="protein sequence ID" value="MFD1526130.1"/>
    <property type="molecule type" value="Genomic_DNA"/>
</dbReference>
<dbReference type="Pfam" id="PF08242">
    <property type="entry name" value="Methyltransf_12"/>
    <property type="match status" value="1"/>
</dbReference>
<reference evidence="5 6" key="1">
    <citation type="journal article" date="2019" name="Int. J. Syst. Evol. Microbiol.">
        <title>The Global Catalogue of Microorganisms (GCM) 10K type strain sequencing project: providing services to taxonomists for standard genome sequencing and annotation.</title>
        <authorList>
            <consortium name="The Broad Institute Genomics Platform"/>
            <consortium name="The Broad Institute Genome Sequencing Center for Infectious Disease"/>
            <person name="Wu L."/>
            <person name="Ma J."/>
        </authorList>
    </citation>
    <scope>NUCLEOTIDE SEQUENCE [LARGE SCALE GENOMIC DNA]</scope>
    <source>
        <strain evidence="5 6">CGMCC 1.12285</strain>
    </source>
</reference>
<proteinExistence type="predicted"/>
<dbReference type="InterPro" id="IPR013217">
    <property type="entry name" value="Methyltransf_12"/>
</dbReference>
<evidence type="ECO:0000313" key="5">
    <source>
        <dbReference type="EMBL" id="MFD1526130.1"/>
    </source>
</evidence>
<feature type="domain" description="Methyltransferase type 12" evidence="2">
    <location>
        <begin position="166"/>
        <end position="272"/>
    </location>
</feature>
<dbReference type="CDD" id="cd02440">
    <property type="entry name" value="AdoMet_MTases"/>
    <property type="match status" value="1"/>
</dbReference>
<evidence type="ECO:0000259" key="4">
    <source>
        <dbReference type="Pfam" id="PF26487"/>
    </source>
</evidence>
<feature type="domain" description="DUF8157" evidence="4">
    <location>
        <begin position="390"/>
        <end position="491"/>
    </location>
</feature>
<dbReference type="Pfam" id="PF26486">
    <property type="entry name" value="DUF8157"/>
    <property type="match status" value="1"/>
</dbReference>
<evidence type="ECO:0000259" key="2">
    <source>
        <dbReference type="Pfam" id="PF08242"/>
    </source>
</evidence>
<dbReference type="InterPro" id="IPR058959">
    <property type="entry name" value="DUF8157_C"/>
</dbReference>
<dbReference type="RefSeq" id="WP_379818355.1">
    <property type="nucleotide sequence ID" value="NZ_JBHUDH010000067.1"/>
</dbReference>
<feature type="compositionally biased region" description="Basic and acidic residues" evidence="1">
    <location>
        <begin position="340"/>
        <end position="354"/>
    </location>
</feature>
<evidence type="ECO:0000259" key="3">
    <source>
        <dbReference type="Pfam" id="PF26486"/>
    </source>
</evidence>
<dbReference type="Proteomes" id="UP001597111">
    <property type="component" value="Unassembled WGS sequence"/>
</dbReference>
<protein>
    <submittedName>
        <fullName evidence="5">Small ribosomal subunit Rsm22 family protein</fullName>
    </submittedName>
</protein>
<evidence type="ECO:0000313" key="6">
    <source>
        <dbReference type="Proteomes" id="UP001597111"/>
    </source>
</evidence>